<keyword evidence="3" id="KW-1185">Reference proteome</keyword>
<dbReference type="HOGENOM" id="CLU_908602_0_0_5"/>
<evidence type="ECO:0000259" key="1">
    <source>
        <dbReference type="Pfam" id="PF06527"/>
    </source>
</evidence>
<dbReference type="KEGG" id="nha:Nham_4508"/>
<evidence type="ECO:0000313" key="3">
    <source>
        <dbReference type="Proteomes" id="UP000001953"/>
    </source>
</evidence>
<evidence type="ECO:0000313" key="2">
    <source>
        <dbReference type="EMBL" id="ABE65089.1"/>
    </source>
</evidence>
<dbReference type="EMBL" id="CP000321">
    <property type="protein sequence ID" value="ABE65089.1"/>
    <property type="molecule type" value="Genomic_DNA"/>
</dbReference>
<gene>
    <name evidence="2" type="ordered locus">Nham_4508</name>
</gene>
<sequence length="306" mass="33217">MRPAAVEIEITLQPRYRSPSSRRWPVMVAPRPDEWLPGWLIRFGAANGVPAHALGALLGLESGNWARNIECGMSPAIACDLETASGLSAAMLPTLVLPRTDHILMLAPRVNVSSSAVGRRQATWLQLCPRCLEEDEAPYLRSHWRLATRLICQHHGRQLIDRCPACRQGFAVCEAASLSPFITCTTCGQDLRAAAGPQLGTSTLRIALALERASRIAGFHHRSKILALPLELDPPLSRPLTQLSGMVRARCLSFARPRILALAKTPSPLPPVSPRTTMHDLLTAYAAVAIRPHAQSAGKRSGAPKT</sequence>
<dbReference type="AlphaFoldDB" id="Q1QFA8"/>
<name>Q1QFA8_NITHX</name>
<feature type="domain" description="TniQ" evidence="1">
    <location>
        <begin position="25"/>
        <end position="159"/>
    </location>
</feature>
<proteinExistence type="predicted"/>
<dbReference type="InterPro" id="IPR009492">
    <property type="entry name" value="TniQ"/>
</dbReference>
<accession>Q1QFA8</accession>
<dbReference type="Pfam" id="PF06527">
    <property type="entry name" value="TniQ"/>
    <property type="match status" value="1"/>
</dbReference>
<dbReference type="OrthoDB" id="6917259at2"/>
<reference evidence="3" key="1">
    <citation type="submission" date="2006-03" db="EMBL/GenBank/DDBJ databases">
        <title>Complete sequence of plasmid 2 of Nitrobacter hamburgensis X14.</title>
        <authorList>
            <consortium name="US DOE Joint Genome Institute"/>
            <person name="Copeland A."/>
            <person name="Lucas S."/>
            <person name="Lapidus A."/>
            <person name="Barry K."/>
            <person name="Detter J.C."/>
            <person name="Glavina del Rio T."/>
            <person name="Hammon N."/>
            <person name="Israni S."/>
            <person name="Dalin E."/>
            <person name="Tice H."/>
            <person name="Pitluck S."/>
            <person name="Chain P."/>
            <person name="Malfatti S."/>
            <person name="Shin M."/>
            <person name="Vergez L."/>
            <person name="Schmutz J."/>
            <person name="Larimer F."/>
            <person name="Land M."/>
            <person name="Hauser L."/>
            <person name="Kyrpides N."/>
            <person name="Ivanova N."/>
            <person name="Ward B."/>
            <person name="Arp D."/>
            <person name="Klotz M."/>
            <person name="Stein L."/>
            <person name="O'Mullan G."/>
            <person name="Starkenburg S."/>
            <person name="Sayavedra L."/>
            <person name="Poret-Peterson A.T."/>
            <person name="Gentry M.E."/>
            <person name="Bruce D."/>
            <person name="Richardson P."/>
        </authorList>
    </citation>
    <scope>NUCLEOTIDE SEQUENCE [LARGE SCALE GENOMIC DNA]</scope>
    <source>
        <strain evidence="3">DSM 10229 / NCIMB 13809 / X14</strain>
        <plasmid evidence="3">Plasmid pNITHX2</plasmid>
    </source>
</reference>
<protein>
    <recommendedName>
        <fullName evidence="1">TniQ domain-containing protein</fullName>
    </recommendedName>
</protein>
<geneLocation type="plasmid" evidence="3">
    <name>pNITHX2</name>
</geneLocation>
<keyword evidence="2" id="KW-0614">Plasmid</keyword>
<dbReference type="eggNOG" id="ENOG50309MK">
    <property type="taxonomic scope" value="Bacteria"/>
</dbReference>
<organism evidence="2 3">
    <name type="scientific">Nitrobacter hamburgensis (strain DSM 10229 / NCIMB 13809 / X14)</name>
    <dbReference type="NCBI Taxonomy" id="323097"/>
    <lineage>
        <taxon>Bacteria</taxon>
        <taxon>Pseudomonadati</taxon>
        <taxon>Pseudomonadota</taxon>
        <taxon>Alphaproteobacteria</taxon>
        <taxon>Hyphomicrobiales</taxon>
        <taxon>Nitrobacteraceae</taxon>
        <taxon>Nitrobacter</taxon>
    </lineage>
</organism>
<dbReference type="Proteomes" id="UP000001953">
    <property type="component" value="Plasmid 2"/>
</dbReference>